<dbReference type="PANTHER" id="PTHR23422:SF11">
    <property type="entry name" value="DIPEPTIDYL PEPTIDASE 3"/>
    <property type="match status" value="1"/>
</dbReference>
<dbReference type="Gene3D" id="3.30.540.30">
    <property type="match status" value="2"/>
</dbReference>
<evidence type="ECO:0000313" key="4">
    <source>
        <dbReference type="Proteomes" id="UP000823612"/>
    </source>
</evidence>
<evidence type="ECO:0000256" key="2">
    <source>
        <dbReference type="ARBA" id="ARBA00022801"/>
    </source>
</evidence>
<comment type="caution">
    <text evidence="3">The sequence shown here is derived from an EMBL/GenBank/DDBJ whole genome shotgun (WGS) entry which is preliminary data.</text>
</comment>
<dbReference type="Pfam" id="PF03571">
    <property type="entry name" value="Peptidase_M49"/>
    <property type="match status" value="2"/>
</dbReference>
<proteinExistence type="predicted"/>
<dbReference type="PANTHER" id="PTHR23422">
    <property type="entry name" value="DIPEPTIDYL PEPTIDASE III-RELATED"/>
    <property type="match status" value="1"/>
</dbReference>
<reference evidence="3" key="1">
    <citation type="submission" date="2020-10" db="EMBL/GenBank/DDBJ databases">
        <authorList>
            <person name="Gilroy R."/>
        </authorList>
    </citation>
    <scope>NUCLEOTIDE SEQUENCE</scope>
    <source>
        <strain evidence="3">2889</strain>
    </source>
</reference>
<dbReference type="EMBL" id="JADIMZ010000059">
    <property type="protein sequence ID" value="MBO8432449.1"/>
    <property type="molecule type" value="Genomic_DNA"/>
</dbReference>
<accession>A0A9D9DW89</accession>
<evidence type="ECO:0000313" key="3">
    <source>
        <dbReference type="EMBL" id="MBO8432449.1"/>
    </source>
</evidence>
<keyword evidence="1" id="KW-0479">Metal-binding</keyword>
<dbReference type="GO" id="GO:0016787">
    <property type="term" value="F:hydrolase activity"/>
    <property type="evidence" value="ECO:0007669"/>
    <property type="project" value="UniProtKB-KW"/>
</dbReference>
<sequence length="700" mass="79555">MKNIESRESQERSSVEPGTGKVEFRYTIDRFADLKVMRYQVPGWNGLSVRQRLLLYYLSEAANCGRDILYAQNFKYGLLVKRVLESIYRTYSGNRDSRSFCAFVVFLKRVWFSNGVHHHYACDKFEPGFSRDYFIHLMEASDMEPVLAQIAELPDTLAYEENGIRLAGIRSKAELAEFLTPVLFDASLYAKRINLDPVLGLLEASACNYYQGVSTKEAEAFYSHQRSAYEQAHPEAVRHPLSYGLNTRLVKAEGKLEERVCRVGGLYSKALEKVVDCLEKAAEVSENESQRKHILKLVDYYRSGSLAEWDDYSICWVEDTDSRVDYTNGFIETYGDPLGLKASWEAIADFRDEEASCRTEIICRNAQWFEDHSPVDARFKKAEVKGVSAKVINVVQLGGDCFPSSPIGINLPNADWIRHEHGSKSVTIENLTDAYDKSAKEGPGMLSEFAFDESEVERSRQYSTLGGNLHTDLHECLGHGSGRLLDGVASDALKNYASTLEEARADLFALYYLADPKMGELGLVSTPEIYKSEYDSYIRNGLMTQLVRIELGKDIEEAHMRNRSMIAHWVYEKGASEQVIEKLVRDGKTYFRIRDYEALRSLFASLLAEVQRIKSEGDYEAGKAMVERYGVKVDADLHREVLDRYRALGLAAYGGFVNPKLSPVYAEDGRIRDVEIRYPDDFAAQMMDYSDRYSFLPIAE</sequence>
<protein>
    <submittedName>
        <fullName evidence="3">Dihydrofolate reductase</fullName>
    </submittedName>
</protein>
<name>A0A9D9DW89_9BACT</name>
<keyword evidence="2" id="KW-0378">Hydrolase</keyword>
<organism evidence="3 4">
    <name type="scientific">Candidatus Pullibacteroides excrementavium</name>
    <dbReference type="NCBI Taxonomy" id="2840905"/>
    <lineage>
        <taxon>Bacteria</taxon>
        <taxon>Pseudomonadati</taxon>
        <taxon>Bacteroidota</taxon>
        <taxon>Bacteroidia</taxon>
        <taxon>Bacteroidales</taxon>
        <taxon>Candidatus Pullibacteroides</taxon>
    </lineage>
</organism>
<gene>
    <name evidence="3" type="ORF">IAB08_04040</name>
</gene>
<dbReference type="AlphaFoldDB" id="A0A9D9DW89"/>
<dbReference type="GO" id="GO:0046872">
    <property type="term" value="F:metal ion binding"/>
    <property type="evidence" value="ECO:0007669"/>
    <property type="project" value="UniProtKB-KW"/>
</dbReference>
<dbReference type="Proteomes" id="UP000823612">
    <property type="component" value="Unassembled WGS sequence"/>
</dbReference>
<reference evidence="3" key="2">
    <citation type="journal article" date="2021" name="PeerJ">
        <title>Extensive microbial diversity within the chicken gut microbiome revealed by metagenomics and culture.</title>
        <authorList>
            <person name="Gilroy R."/>
            <person name="Ravi A."/>
            <person name="Getino M."/>
            <person name="Pursley I."/>
            <person name="Horton D.L."/>
            <person name="Alikhan N.F."/>
            <person name="Baker D."/>
            <person name="Gharbi K."/>
            <person name="Hall N."/>
            <person name="Watson M."/>
            <person name="Adriaenssens E.M."/>
            <person name="Foster-Nyarko E."/>
            <person name="Jarju S."/>
            <person name="Secka A."/>
            <person name="Antonio M."/>
            <person name="Oren A."/>
            <person name="Chaudhuri R.R."/>
            <person name="La Ragione R."/>
            <person name="Hildebrand F."/>
            <person name="Pallen M.J."/>
        </authorList>
    </citation>
    <scope>NUCLEOTIDE SEQUENCE</scope>
    <source>
        <strain evidence="3">2889</strain>
    </source>
</reference>
<evidence type="ECO:0000256" key="1">
    <source>
        <dbReference type="ARBA" id="ARBA00022723"/>
    </source>
</evidence>
<dbReference type="InterPro" id="IPR039461">
    <property type="entry name" value="Peptidase_M49"/>
</dbReference>